<evidence type="ECO:0000313" key="5">
    <source>
        <dbReference type="EMBL" id="KIV86287.1"/>
    </source>
</evidence>
<keyword evidence="2" id="KW-0539">Nucleus</keyword>
<feature type="region of interest" description="Disordered" evidence="3">
    <location>
        <begin position="1"/>
        <end position="94"/>
    </location>
</feature>
<dbReference type="Pfam" id="PF10297">
    <property type="entry name" value="Hap4_Hap_bind"/>
    <property type="match status" value="1"/>
</dbReference>
<accession>A0A0D1YUL3</accession>
<dbReference type="OrthoDB" id="5374328at2759"/>
<dbReference type="Gene3D" id="1.20.5.170">
    <property type="match status" value="1"/>
</dbReference>
<dbReference type="Pfam" id="PF00170">
    <property type="entry name" value="bZIP_1"/>
    <property type="match status" value="1"/>
</dbReference>
<name>A0A0D1YUL3_9EURO</name>
<evidence type="ECO:0000313" key="6">
    <source>
        <dbReference type="Proteomes" id="UP000053599"/>
    </source>
</evidence>
<dbReference type="Proteomes" id="UP000053599">
    <property type="component" value="Unassembled WGS sequence"/>
</dbReference>
<dbReference type="InterPro" id="IPR018287">
    <property type="entry name" value="Hap4_TF_heteromerisation"/>
</dbReference>
<dbReference type="PANTHER" id="PTHR40621">
    <property type="entry name" value="TRANSCRIPTION FACTOR KAPC-RELATED"/>
    <property type="match status" value="1"/>
</dbReference>
<dbReference type="InterPro" id="IPR004827">
    <property type="entry name" value="bZIP"/>
</dbReference>
<dbReference type="HOGENOM" id="CLU_014054_0_0_1"/>
<feature type="compositionally biased region" description="Low complexity" evidence="3">
    <location>
        <begin position="422"/>
        <end position="439"/>
    </location>
</feature>
<dbReference type="SMART" id="SM00338">
    <property type="entry name" value="BRLZ"/>
    <property type="match status" value="1"/>
</dbReference>
<reference evidence="5 6" key="1">
    <citation type="submission" date="2015-01" db="EMBL/GenBank/DDBJ databases">
        <title>The Genome Sequence of Exophiala sideris CBS121828.</title>
        <authorList>
            <consortium name="The Broad Institute Genomics Platform"/>
            <person name="Cuomo C."/>
            <person name="de Hoog S."/>
            <person name="Gorbushina A."/>
            <person name="Stielow B."/>
            <person name="Teixiera M."/>
            <person name="Abouelleil A."/>
            <person name="Chapman S.B."/>
            <person name="Priest M."/>
            <person name="Young S.K."/>
            <person name="Wortman J."/>
            <person name="Nusbaum C."/>
            <person name="Birren B."/>
        </authorList>
    </citation>
    <scope>NUCLEOTIDE SEQUENCE [LARGE SCALE GENOMIC DNA]</scope>
    <source>
        <strain evidence="5 6">CBS 121828</strain>
    </source>
</reference>
<feature type="compositionally biased region" description="Pro residues" evidence="3">
    <location>
        <begin position="36"/>
        <end position="48"/>
    </location>
</feature>
<dbReference type="STRING" id="1016849.A0A0D1YUL3"/>
<feature type="domain" description="BZIP" evidence="4">
    <location>
        <begin position="79"/>
        <end position="94"/>
    </location>
</feature>
<evidence type="ECO:0000259" key="4">
    <source>
        <dbReference type="PROSITE" id="PS00036"/>
    </source>
</evidence>
<evidence type="ECO:0000256" key="2">
    <source>
        <dbReference type="ARBA" id="ARBA00023242"/>
    </source>
</evidence>
<dbReference type="InterPro" id="IPR050936">
    <property type="entry name" value="AP-1-like"/>
</dbReference>
<dbReference type="GO" id="GO:0090575">
    <property type="term" value="C:RNA polymerase II transcription regulator complex"/>
    <property type="evidence" value="ECO:0007669"/>
    <property type="project" value="TreeGrafter"/>
</dbReference>
<sequence length="516" mass="54928">MAATAGSPPATTNTGGPTETKPILSRHPSLCMKPVQSPPADSPNPATPSAPLSLTSKEWVIPPRPKPGRKPATDTPPTKRKAQNRAAQRAFRERRAARVGELEEQLKQIEDEHEHEEEVLKRTVDKLEKEVEQYRADLANWVDRCRRLENELVALRSSTASSLKHGESGRDKPSAVADTAINDTTVGCGNCTLETRCQCIDDAFTAMGGESATGVHQHEKRPHSPMHEDVDKRIKVEPRETMEVDFTTMYMSKDAPPSVSRLEDRRGATAAVADPCGFCSDGTPCICAEMAAEQEQAQAQIQSTAAVSLARPLSLGQTANPPRQLNQFTPPPSEGDVSMSVPATAPLPEGGCGTSGPGTCAQCRADPNSTLFCKSLAASRAQSVNSSSTPASIPQGCCGGSATTGSCCQNRNAPGSVPLPPRTTRSRAAASASTETSTRQVPPPKAGVTLTCADAYTTLSRHPAYERASGEIATWLPKLHANDAAPPMVGRPALEIDAANVMAVLKDFDRRFGQNR</sequence>
<evidence type="ECO:0000256" key="1">
    <source>
        <dbReference type="ARBA" id="ARBA00004123"/>
    </source>
</evidence>
<feature type="region of interest" description="Disordered" evidence="3">
    <location>
        <begin position="411"/>
        <end position="446"/>
    </location>
</feature>
<dbReference type="AlphaFoldDB" id="A0A0D1YUL3"/>
<comment type="subcellular location">
    <subcellularLocation>
        <location evidence="1">Nucleus</location>
    </subcellularLocation>
</comment>
<feature type="region of interest" description="Disordered" evidence="3">
    <location>
        <begin position="315"/>
        <end position="350"/>
    </location>
</feature>
<dbReference type="EMBL" id="KN846951">
    <property type="protein sequence ID" value="KIV86287.1"/>
    <property type="molecule type" value="Genomic_DNA"/>
</dbReference>
<proteinExistence type="predicted"/>
<dbReference type="GO" id="GO:0000976">
    <property type="term" value="F:transcription cis-regulatory region binding"/>
    <property type="evidence" value="ECO:0007669"/>
    <property type="project" value="InterPro"/>
</dbReference>
<dbReference type="InterPro" id="IPR046347">
    <property type="entry name" value="bZIP_sf"/>
</dbReference>
<dbReference type="GO" id="GO:0001228">
    <property type="term" value="F:DNA-binding transcription activator activity, RNA polymerase II-specific"/>
    <property type="evidence" value="ECO:0007669"/>
    <property type="project" value="TreeGrafter"/>
</dbReference>
<dbReference type="PANTHER" id="PTHR40621:SF7">
    <property type="entry name" value="BZIP DOMAIN-CONTAINING PROTEIN"/>
    <property type="match status" value="1"/>
</dbReference>
<gene>
    <name evidence="5" type="ORF">PV11_01905</name>
</gene>
<feature type="compositionally biased region" description="Polar residues" evidence="3">
    <location>
        <begin position="315"/>
        <end position="328"/>
    </location>
</feature>
<dbReference type="SUPFAM" id="SSF57959">
    <property type="entry name" value="Leucine zipper domain"/>
    <property type="match status" value="1"/>
</dbReference>
<evidence type="ECO:0000256" key="3">
    <source>
        <dbReference type="SAM" id="MobiDB-lite"/>
    </source>
</evidence>
<protein>
    <recommendedName>
        <fullName evidence="4">BZIP domain-containing protein</fullName>
    </recommendedName>
</protein>
<dbReference type="PROSITE" id="PS00036">
    <property type="entry name" value="BZIP_BASIC"/>
    <property type="match status" value="1"/>
</dbReference>
<organism evidence="5 6">
    <name type="scientific">Exophiala sideris</name>
    <dbReference type="NCBI Taxonomy" id="1016849"/>
    <lineage>
        <taxon>Eukaryota</taxon>
        <taxon>Fungi</taxon>
        <taxon>Dikarya</taxon>
        <taxon>Ascomycota</taxon>
        <taxon>Pezizomycotina</taxon>
        <taxon>Eurotiomycetes</taxon>
        <taxon>Chaetothyriomycetidae</taxon>
        <taxon>Chaetothyriales</taxon>
        <taxon>Herpotrichiellaceae</taxon>
        <taxon>Exophiala</taxon>
    </lineage>
</organism>